<keyword evidence="1" id="KW-0479">Metal-binding</keyword>
<dbReference type="InterPro" id="IPR039356">
    <property type="entry name" value="YfbR/HDDC2"/>
</dbReference>
<feature type="non-terminal residue" evidence="4">
    <location>
        <position position="1"/>
    </location>
</feature>
<dbReference type="GO" id="GO:0002953">
    <property type="term" value="F:5'-deoxynucleotidase activity"/>
    <property type="evidence" value="ECO:0007669"/>
    <property type="project" value="InterPro"/>
</dbReference>
<protein>
    <submittedName>
        <fullName evidence="4">HD domain-containing protein 2-like</fullName>
    </submittedName>
</protein>
<dbReference type="GO" id="GO:0005737">
    <property type="term" value="C:cytoplasm"/>
    <property type="evidence" value="ECO:0007669"/>
    <property type="project" value="TreeGrafter"/>
</dbReference>
<evidence type="ECO:0000313" key="5">
    <source>
        <dbReference type="Proteomes" id="UP000265520"/>
    </source>
</evidence>
<dbReference type="EMBL" id="LXQA010190583">
    <property type="protein sequence ID" value="MCI31846.1"/>
    <property type="molecule type" value="Genomic_DNA"/>
</dbReference>
<evidence type="ECO:0000313" key="4">
    <source>
        <dbReference type="EMBL" id="MCI31846.1"/>
    </source>
</evidence>
<dbReference type="Proteomes" id="UP000265520">
    <property type="component" value="Unassembled WGS sequence"/>
</dbReference>
<sequence>TTKRSGWVRRDVKNPESIADHMYRMSLMALIAPDVPGLDRNKCIKMTIVHDIAEGMLLFSV</sequence>
<reference evidence="4 5" key="1">
    <citation type="journal article" date="2018" name="Front. Plant Sci.">
        <title>Red Clover (Trifolium pratense) and Zigzag Clover (T. medium) - A Picture of Genomic Similarities and Differences.</title>
        <authorList>
            <person name="Dluhosova J."/>
            <person name="Istvanek J."/>
            <person name="Nedelnik J."/>
            <person name="Repkova J."/>
        </authorList>
    </citation>
    <scope>NUCLEOTIDE SEQUENCE [LARGE SCALE GENOMIC DNA]</scope>
    <source>
        <strain evidence="5">cv. 10/8</strain>
        <tissue evidence="4">Leaf</tissue>
    </source>
</reference>
<dbReference type="Gene3D" id="1.10.3210.10">
    <property type="entry name" value="Hypothetical protein af1432"/>
    <property type="match status" value="1"/>
</dbReference>
<feature type="domain" description="HD" evidence="3">
    <location>
        <begin position="1"/>
        <end position="54"/>
    </location>
</feature>
<proteinExistence type="predicted"/>
<dbReference type="PANTHER" id="PTHR11845:SF13">
    <property type="entry name" value="5'-DEOXYNUCLEOTIDASE HDDC2"/>
    <property type="match status" value="1"/>
</dbReference>
<evidence type="ECO:0000256" key="2">
    <source>
        <dbReference type="ARBA" id="ARBA00022801"/>
    </source>
</evidence>
<dbReference type="AlphaFoldDB" id="A0A392R7K8"/>
<comment type="caution">
    <text evidence="4">The sequence shown here is derived from an EMBL/GenBank/DDBJ whole genome shotgun (WGS) entry which is preliminary data.</text>
</comment>
<dbReference type="SUPFAM" id="SSF109604">
    <property type="entry name" value="HD-domain/PDEase-like"/>
    <property type="match status" value="1"/>
</dbReference>
<dbReference type="GO" id="GO:0046872">
    <property type="term" value="F:metal ion binding"/>
    <property type="evidence" value="ECO:0007669"/>
    <property type="project" value="UniProtKB-KW"/>
</dbReference>
<dbReference type="InterPro" id="IPR006674">
    <property type="entry name" value="HD_domain"/>
</dbReference>
<evidence type="ECO:0000259" key="3">
    <source>
        <dbReference type="Pfam" id="PF13023"/>
    </source>
</evidence>
<keyword evidence="2" id="KW-0378">Hydrolase</keyword>
<dbReference type="Pfam" id="PF13023">
    <property type="entry name" value="HD_3"/>
    <property type="match status" value="1"/>
</dbReference>
<organism evidence="4 5">
    <name type="scientific">Trifolium medium</name>
    <dbReference type="NCBI Taxonomy" id="97028"/>
    <lineage>
        <taxon>Eukaryota</taxon>
        <taxon>Viridiplantae</taxon>
        <taxon>Streptophyta</taxon>
        <taxon>Embryophyta</taxon>
        <taxon>Tracheophyta</taxon>
        <taxon>Spermatophyta</taxon>
        <taxon>Magnoliopsida</taxon>
        <taxon>eudicotyledons</taxon>
        <taxon>Gunneridae</taxon>
        <taxon>Pentapetalae</taxon>
        <taxon>rosids</taxon>
        <taxon>fabids</taxon>
        <taxon>Fabales</taxon>
        <taxon>Fabaceae</taxon>
        <taxon>Papilionoideae</taxon>
        <taxon>50 kb inversion clade</taxon>
        <taxon>NPAAA clade</taxon>
        <taxon>Hologalegina</taxon>
        <taxon>IRL clade</taxon>
        <taxon>Trifolieae</taxon>
        <taxon>Trifolium</taxon>
    </lineage>
</organism>
<accession>A0A392R7K8</accession>
<keyword evidence="5" id="KW-1185">Reference proteome</keyword>
<name>A0A392R7K8_9FABA</name>
<evidence type="ECO:0000256" key="1">
    <source>
        <dbReference type="ARBA" id="ARBA00022723"/>
    </source>
</evidence>
<dbReference type="PANTHER" id="PTHR11845">
    <property type="entry name" value="5'-DEOXYNUCLEOTIDASE HDDC2"/>
    <property type="match status" value="1"/>
</dbReference>